<sequence length="478" mass="52157">MINVNPESPPHDLAEQTSAETLITDQPPDEIVEGNTPGPPDPNDVTAMAVETDGSQTDGNANGTGVPTDEGAANDGSCFVVHATFYQWFVPRNQQLGSGAFAVVKEATSQSGLKAVVKICDISPSTEKRSLYAWRELACLAYLTGGQAHPNLVRFHDVALVGNSVYIFMERVEGIELFEFLRTFDQGLPTDHARTITAQLLSALRFLHRHNILHRDIKLDNIIVNPQTLRVKLIDFNLSCIYREGVALAEPVGCINYSSLQILEAAMGKPYFPEKGWSDLWALGVTVFGMLCGYFPFRNEKPKKLAKEHLALHTNPLNWHSSSVDPIAQSFVETILTPKSLGIISAESLMEHPFVAGHEDLTADSHIIHIAHPFEDLLVGNDALVSTDLDLQEEAVTQLIQEIIQSTRFAVDAEDATESVQSVPIDRATSDSTVGGENNRRDSNPISMEQDLSDPGNGLEKCPIVEPIGEGMPVAASE</sequence>
<dbReference type="PANTHER" id="PTHR24346">
    <property type="entry name" value="MAP/MICROTUBULE AFFINITY-REGULATING KINASE"/>
    <property type="match status" value="1"/>
</dbReference>
<protein>
    <submittedName>
        <fullName evidence="7">Kinase-like protein</fullName>
    </submittedName>
</protein>
<accession>A0A139AS81</accession>
<feature type="region of interest" description="Disordered" evidence="5">
    <location>
        <begin position="1"/>
        <end position="47"/>
    </location>
</feature>
<dbReference type="GO" id="GO:0005737">
    <property type="term" value="C:cytoplasm"/>
    <property type="evidence" value="ECO:0007669"/>
    <property type="project" value="TreeGrafter"/>
</dbReference>
<evidence type="ECO:0000313" key="7">
    <source>
        <dbReference type="EMBL" id="KXS19616.1"/>
    </source>
</evidence>
<evidence type="ECO:0000256" key="5">
    <source>
        <dbReference type="SAM" id="MobiDB-lite"/>
    </source>
</evidence>
<dbReference type="GO" id="GO:0035556">
    <property type="term" value="P:intracellular signal transduction"/>
    <property type="evidence" value="ECO:0007669"/>
    <property type="project" value="TreeGrafter"/>
</dbReference>
<keyword evidence="7" id="KW-0808">Transferase</keyword>
<keyword evidence="8" id="KW-1185">Reference proteome</keyword>
<feature type="region of interest" description="Disordered" evidence="5">
    <location>
        <begin position="415"/>
        <end position="478"/>
    </location>
</feature>
<name>A0A139AS81_GONPJ</name>
<dbReference type="OrthoDB" id="4062651at2759"/>
<dbReference type="SMART" id="SM00220">
    <property type="entry name" value="S_TKc"/>
    <property type="match status" value="1"/>
</dbReference>
<dbReference type="InterPro" id="IPR011009">
    <property type="entry name" value="Kinase-like_dom_sf"/>
</dbReference>
<keyword evidence="1 3" id="KW-0547">Nucleotide-binding</keyword>
<dbReference type="PROSITE" id="PS00108">
    <property type="entry name" value="PROTEIN_KINASE_ST"/>
    <property type="match status" value="1"/>
</dbReference>
<gene>
    <name evidence="7" type="ORF">M427DRAFT_132094</name>
</gene>
<dbReference type="Gene3D" id="1.10.510.10">
    <property type="entry name" value="Transferase(Phosphotransferase) domain 1"/>
    <property type="match status" value="1"/>
</dbReference>
<reference evidence="7 8" key="1">
    <citation type="journal article" date="2015" name="Genome Biol. Evol.">
        <title>Phylogenomic analyses indicate that early fungi evolved digesting cell walls of algal ancestors of land plants.</title>
        <authorList>
            <person name="Chang Y."/>
            <person name="Wang S."/>
            <person name="Sekimoto S."/>
            <person name="Aerts A.L."/>
            <person name="Choi C."/>
            <person name="Clum A."/>
            <person name="LaButti K.M."/>
            <person name="Lindquist E.A."/>
            <person name="Yee Ngan C."/>
            <person name="Ohm R.A."/>
            <person name="Salamov A.A."/>
            <person name="Grigoriev I.V."/>
            <person name="Spatafora J.W."/>
            <person name="Berbee M.L."/>
        </authorList>
    </citation>
    <scope>NUCLEOTIDE SEQUENCE [LARGE SCALE GENOMIC DNA]</scope>
    <source>
        <strain evidence="7 8">JEL478</strain>
    </source>
</reference>
<dbReference type="PANTHER" id="PTHR24346:SF30">
    <property type="entry name" value="MATERNAL EMBRYONIC LEUCINE ZIPPER KINASE"/>
    <property type="match status" value="1"/>
</dbReference>
<feature type="binding site" evidence="3">
    <location>
        <position position="118"/>
    </location>
    <ligand>
        <name>ATP</name>
        <dbReference type="ChEBI" id="CHEBI:30616"/>
    </ligand>
</feature>
<dbReference type="GO" id="GO:0004674">
    <property type="term" value="F:protein serine/threonine kinase activity"/>
    <property type="evidence" value="ECO:0007669"/>
    <property type="project" value="UniProtKB-KW"/>
</dbReference>
<dbReference type="PROSITE" id="PS00107">
    <property type="entry name" value="PROTEIN_KINASE_ATP"/>
    <property type="match status" value="1"/>
</dbReference>
<dbReference type="Proteomes" id="UP000070544">
    <property type="component" value="Unassembled WGS sequence"/>
</dbReference>
<dbReference type="AlphaFoldDB" id="A0A139AS81"/>
<evidence type="ECO:0000256" key="2">
    <source>
        <dbReference type="ARBA" id="ARBA00022840"/>
    </source>
</evidence>
<evidence type="ECO:0000259" key="6">
    <source>
        <dbReference type="PROSITE" id="PS50011"/>
    </source>
</evidence>
<feature type="compositionally biased region" description="Polar residues" evidence="5">
    <location>
        <begin position="15"/>
        <end position="24"/>
    </location>
</feature>
<dbReference type="EMBL" id="KQ965738">
    <property type="protein sequence ID" value="KXS19616.1"/>
    <property type="molecule type" value="Genomic_DNA"/>
</dbReference>
<dbReference type="InterPro" id="IPR000719">
    <property type="entry name" value="Prot_kinase_dom"/>
</dbReference>
<dbReference type="Pfam" id="PF00069">
    <property type="entry name" value="Pkinase"/>
    <property type="match status" value="1"/>
</dbReference>
<organism evidence="7 8">
    <name type="scientific">Gonapodya prolifera (strain JEL478)</name>
    <name type="common">Monoblepharis prolifera</name>
    <dbReference type="NCBI Taxonomy" id="1344416"/>
    <lineage>
        <taxon>Eukaryota</taxon>
        <taxon>Fungi</taxon>
        <taxon>Fungi incertae sedis</taxon>
        <taxon>Chytridiomycota</taxon>
        <taxon>Chytridiomycota incertae sedis</taxon>
        <taxon>Monoblepharidomycetes</taxon>
        <taxon>Monoblepharidales</taxon>
        <taxon>Gonapodyaceae</taxon>
        <taxon>Gonapodya</taxon>
    </lineage>
</organism>
<keyword evidence="4" id="KW-0723">Serine/threonine-protein kinase</keyword>
<keyword evidence="2 3" id="KW-0067">ATP-binding</keyword>
<keyword evidence="7" id="KW-0418">Kinase</keyword>
<dbReference type="STRING" id="1344416.A0A139AS81"/>
<proteinExistence type="inferred from homology"/>
<feature type="domain" description="Protein kinase" evidence="6">
    <location>
        <begin position="90"/>
        <end position="355"/>
    </location>
</feature>
<evidence type="ECO:0000256" key="3">
    <source>
        <dbReference type="PROSITE-ProRule" id="PRU10141"/>
    </source>
</evidence>
<comment type="similarity">
    <text evidence="4">Belongs to the protein kinase superfamily.</text>
</comment>
<evidence type="ECO:0000256" key="1">
    <source>
        <dbReference type="ARBA" id="ARBA00022741"/>
    </source>
</evidence>
<dbReference type="PROSITE" id="PS50011">
    <property type="entry name" value="PROTEIN_KINASE_DOM"/>
    <property type="match status" value="1"/>
</dbReference>
<evidence type="ECO:0000256" key="4">
    <source>
        <dbReference type="RuleBase" id="RU000304"/>
    </source>
</evidence>
<dbReference type="SUPFAM" id="SSF56112">
    <property type="entry name" value="Protein kinase-like (PK-like)"/>
    <property type="match status" value="1"/>
</dbReference>
<dbReference type="GO" id="GO:0005524">
    <property type="term" value="F:ATP binding"/>
    <property type="evidence" value="ECO:0007669"/>
    <property type="project" value="UniProtKB-UniRule"/>
</dbReference>
<dbReference type="InterPro" id="IPR017441">
    <property type="entry name" value="Protein_kinase_ATP_BS"/>
</dbReference>
<dbReference type="InterPro" id="IPR008271">
    <property type="entry name" value="Ser/Thr_kinase_AS"/>
</dbReference>
<evidence type="ECO:0000313" key="8">
    <source>
        <dbReference type="Proteomes" id="UP000070544"/>
    </source>
</evidence>